<dbReference type="Proteomes" id="UP001596353">
    <property type="component" value="Unassembled WGS sequence"/>
</dbReference>
<organism evidence="1 2">
    <name type="scientific">Sulfitobacter porphyrae</name>
    <dbReference type="NCBI Taxonomy" id="1246864"/>
    <lineage>
        <taxon>Bacteria</taxon>
        <taxon>Pseudomonadati</taxon>
        <taxon>Pseudomonadota</taxon>
        <taxon>Alphaproteobacteria</taxon>
        <taxon>Rhodobacterales</taxon>
        <taxon>Roseobacteraceae</taxon>
        <taxon>Sulfitobacter</taxon>
    </lineage>
</organism>
<name>A0ABW2B0V1_9RHOB</name>
<gene>
    <name evidence="1" type="ORF">ACFQFQ_06165</name>
</gene>
<evidence type="ECO:0000313" key="2">
    <source>
        <dbReference type="Proteomes" id="UP001596353"/>
    </source>
</evidence>
<protein>
    <recommendedName>
        <fullName evidence="3">Outer membrane efflux protein</fullName>
    </recommendedName>
</protein>
<keyword evidence="2" id="KW-1185">Reference proteome</keyword>
<proteinExistence type="predicted"/>
<evidence type="ECO:0008006" key="3">
    <source>
        <dbReference type="Google" id="ProtNLM"/>
    </source>
</evidence>
<accession>A0ABW2B0V1</accession>
<reference evidence="2" key="1">
    <citation type="journal article" date="2019" name="Int. J. Syst. Evol. Microbiol.">
        <title>The Global Catalogue of Microorganisms (GCM) 10K type strain sequencing project: providing services to taxonomists for standard genome sequencing and annotation.</title>
        <authorList>
            <consortium name="The Broad Institute Genomics Platform"/>
            <consortium name="The Broad Institute Genome Sequencing Center for Infectious Disease"/>
            <person name="Wu L."/>
            <person name="Ma J."/>
        </authorList>
    </citation>
    <scope>NUCLEOTIDE SEQUENCE [LARGE SCALE GENOMIC DNA]</scope>
    <source>
        <strain evidence="2">CCUG 66188</strain>
    </source>
</reference>
<sequence length="42" mass="4783">MVGVYETFARQQQAEVSLKYEVVRLRLDMARLLGVLADGDQI</sequence>
<dbReference type="EMBL" id="JBHSWG010000001">
    <property type="protein sequence ID" value="MFC6759172.1"/>
    <property type="molecule type" value="Genomic_DNA"/>
</dbReference>
<comment type="caution">
    <text evidence="1">The sequence shown here is derived from an EMBL/GenBank/DDBJ whole genome shotgun (WGS) entry which is preliminary data.</text>
</comment>
<evidence type="ECO:0000313" key="1">
    <source>
        <dbReference type="EMBL" id="MFC6759172.1"/>
    </source>
</evidence>